<dbReference type="InterPro" id="IPR051010">
    <property type="entry name" value="BCAA_transport"/>
</dbReference>
<dbReference type="SUPFAM" id="SSF53822">
    <property type="entry name" value="Periplasmic binding protein-like I"/>
    <property type="match status" value="1"/>
</dbReference>
<keyword evidence="3" id="KW-0813">Transport</keyword>
<dbReference type="AlphaFoldDB" id="A0A7W6CDU3"/>
<comment type="similarity">
    <text evidence="1">Belongs to the leucine-binding protein family.</text>
</comment>
<protein>
    <submittedName>
        <fullName evidence="6">ABC-type branched-subunit amino acid transport system substrate-binding protein</fullName>
    </submittedName>
</protein>
<dbReference type="GO" id="GO:0006865">
    <property type="term" value="P:amino acid transport"/>
    <property type="evidence" value="ECO:0007669"/>
    <property type="project" value="UniProtKB-KW"/>
</dbReference>
<evidence type="ECO:0000256" key="3">
    <source>
        <dbReference type="ARBA" id="ARBA00022970"/>
    </source>
</evidence>
<keyword evidence="2 4" id="KW-0732">Signal</keyword>
<dbReference type="PANTHER" id="PTHR30483">
    <property type="entry name" value="LEUCINE-SPECIFIC-BINDING PROTEIN"/>
    <property type="match status" value="1"/>
</dbReference>
<dbReference type="Proteomes" id="UP000548867">
    <property type="component" value="Unassembled WGS sequence"/>
</dbReference>
<dbReference type="CDD" id="cd06339">
    <property type="entry name" value="PBP1_YraM_LppC_lipoprotein-like"/>
    <property type="match status" value="1"/>
</dbReference>
<organism evidence="6 7">
    <name type="scientific">Novosphingobium sediminicola</name>
    <dbReference type="NCBI Taxonomy" id="563162"/>
    <lineage>
        <taxon>Bacteria</taxon>
        <taxon>Pseudomonadati</taxon>
        <taxon>Pseudomonadota</taxon>
        <taxon>Alphaproteobacteria</taxon>
        <taxon>Sphingomonadales</taxon>
        <taxon>Sphingomonadaceae</taxon>
        <taxon>Novosphingobium</taxon>
    </lineage>
</organism>
<proteinExistence type="inferred from homology"/>
<feature type="signal peptide" evidence="4">
    <location>
        <begin position="1"/>
        <end position="29"/>
    </location>
</feature>
<evidence type="ECO:0000313" key="6">
    <source>
        <dbReference type="EMBL" id="MBB3954691.1"/>
    </source>
</evidence>
<dbReference type="Pfam" id="PF13458">
    <property type="entry name" value="Peripla_BP_6"/>
    <property type="match status" value="1"/>
</dbReference>
<dbReference type="EMBL" id="JACIDX010000005">
    <property type="protein sequence ID" value="MBB3954691.1"/>
    <property type="molecule type" value="Genomic_DNA"/>
</dbReference>
<evidence type="ECO:0000259" key="5">
    <source>
        <dbReference type="Pfam" id="PF13458"/>
    </source>
</evidence>
<sequence>MEQPGAPAYRTLWRKSLALGATALLSACAVVPKAPVETPNAPPPPTAQLPTDEGRHRIALLVPLSGPGGAVGQAMEHATTMALLDTNATKIRITTYDTSLGAPGAAAKALADGNRLILGPMLGEDALAVAQTARAGHVPVISYSGDAGAAGNDVFVMGTVPAQSIARVVKYARAQGVTRFAALMPLGYYGERAGNATIAAVRAAGGTLVGMESYDRSKGALTAAVRRLKGRGAFDAVVIGDTAAMAAQAAPLLKVAAPNLRILGNELWAGEAVVARTPALNGAWFAALSDQRFGRFTESYKARFGQSPYRAATLGYDSVLLTLRIAREWAPGTPFPTGRLLDRGGFLGLDGIFRFSANQVIERALEVREARGGAINVLSPAPTRFED</sequence>
<dbReference type="RefSeq" id="WP_183624366.1">
    <property type="nucleotide sequence ID" value="NZ_JACIDX010000005.1"/>
</dbReference>
<dbReference type="PANTHER" id="PTHR30483:SF6">
    <property type="entry name" value="PERIPLASMIC BINDING PROTEIN OF ABC TRANSPORTER FOR NATURAL AMINO ACIDS"/>
    <property type="match status" value="1"/>
</dbReference>
<reference evidence="6 7" key="1">
    <citation type="submission" date="2020-08" db="EMBL/GenBank/DDBJ databases">
        <title>Genomic Encyclopedia of Type Strains, Phase IV (KMG-IV): sequencing the most valuable type-strain genomes for metagenomic binning, comparative biology and taxonomic classification.</title>
        <authorList>
            <person name="Goeker M."/>
        </authorList>
    </citation>
    <scope>NUCLEOTIDE SEQUENCE [LARGE SCALE GENOMIC DNA]</scope>
    <source>
        <strain evidence="6 7">DSM 27057</strain>
    </source>
</reference>
<gene>
    <name evidence="6" type="ORF">GGR38_001630</name>
</gene>
<dbReference type="InterPro" id="IPR028082">
    <property type="entry name" value="Peripla_BP_I"/>
</dbReference>
<dbReference type="Gene3D" id="3.40.50.2300">
    <property type="match status" value="2"/>
</dbReference>
<evidence type="ECO:0000256" key="4">
    <source>
        <dbReference type="SAM" id="SignalP"/>
    </source>
</evidence>
<comment type="caution">
    <text evidence="6">The sequence shown here is derived from an EMBL/GenBank/DDBJ whole genome shotgun (WGS) entry which is preliminary data.</text>
</comment>
<name>A0A7W6CDU3_9SPHN</name>
<keyword evidence="3" id="KW-0029">Amino-acid transport</keyword>
<feature type="chain" id="PRO_5030510312" evidence="4">
    <location>
        <begin position="30"/>
        <end position="387"/>
    </location>
</feature>
<evidence type="ECO:0000256" key="2">
    <source>
        <dbReference type="ARBA" id="ARBA00022729"/>
    </source>
</evidence>
<evidence type="ECO:0000256" key="1">
    <source>
        <dbReference type="ARBA" id="ARBA00010062"/>
    </source>
</evidence>
<feature type="domain" description="Leucine-binding protein" evidence="5">
    <location>
        <begin position="57"/>
        <end position="328"/>
    </location>
</feature>
<evidence type="ECO:0000313" key="7">
    <source>
        <dbReference type="Proteomes" id="UP000548867"/>
    </source>
</evidence>
<accession>A0A7W6CDU3</accession>
<keyword evidence="7" id="KW-1185">Reference proteome</keyword>
<dbReference type="InterPro" id="IPR028081">
    <property type="entry name" value="Leu-bd"/>
</dbReference>